<accession>A0A8J8M8J0</accession>
<dbReference type="PROSITE" id="PS00737">
    <property type="entry name" value="THIOLASE_2"/>
    <property type="match status" value="1"/>
</dbReference>
<dbReference type="NCBIfam" id="TIGR01930">
    <property type="entry name" value="AcCoA-C-Actrans"/>
    <property type="match status" value="1"/>
</dbReference>
<keyword evidence="4 9" id="KW-0012">Acyltransferase</keyword>
<protein>
    <recommendedName>
        <fullName evidence="6">Acetyl-CoA acetyltransferase</fullName>
        <ecNumber evidence="2">2.3.1.9</ecNumber>
    </recommendedName>
    <alternativeName>
        <fullName evidence="5">Acetoacetyl-CoA thiolase</fullName>
    </alternativeName>
</protein>
<dbReference type="FunFam" id="3.40.47.10:FF:000010">
    <property type="entry name" value="Acetyl-CoA acetyltransferase (Thiolase)"/>
    <property type="match status" value="1"/>
</dbReference>
<organism evidence="12 13">
    <name type="scientific">Vallitalea guaymasensis</name>
    <dbReference type="NCBI Taxonomy" id="1185412"/>
    <lineage>
        <taxon>Bacteria</taxon>
        <taxon>Bacillati</taxon>
        <taxon>Bacillota</taxon>
        <taxon>Clostridia</taxon>
        <taxon>Lachnospirales</taxon>
        <taxon>Vallitaleaceae</taxon>
        <taxon>Vallitalea</taxon>
    </lineage>
</organism>
<evidence type="ECO:0000313" key="13">
    <source>
        <dbReference type="Proteomes" id="UP000677305"/>
    </source>
</evidence>
<evidence type="ECO:0000256" key="4">
    <source>
        <dbReference type="ARBA" id="ARBA00023315"/>
    </source>
</evidence>
<dbReference type="PIRSF" id="PIRSF000429">
    <property type="entry name" value="Ac-CoA_Ac_transf"/>
    <property type="match status" value="1"/>
</dbReference>
<dbReference type="AlphaFoldDB" id="A0A8J8M8J0"/>
<dbReference type="InterPro" id="IPR020613">
    <property type="entry name" value="Thiolase_CS"/>
</dbReference>
<evidence type="ECO:0000256" key="5">
    <source>
        <dbReference type="ARBA" id="ARBA00030755"/>
    </source>
</evidence>
<dbReference type="InterPro" id="IPR020616">
    <property type="entry name" value="Thiolase_N"/>
</dbReference>
<evidence type="ECO:0000256" key="7">
    <source>
        <dbReference type="ARBA" id="ARBA00051550"/>
    </source>
</evidence>
<dbReference type="InterPro" id="IPR016039">
    <property type="entry name" value="Thiolase-like"/>
</dbReference>
<evidence type="ECO:0000256" key="9">
    <source>
        <dbReference type="RuleBase" id="RU003557"/>
    </source>
</evidence>
<dbReference type="Proteomes" id="UP000677305">
    <property type="component" value="Chromosome"/>
</dbReference>
<gene>
    <name evidence="12" type="ORF">HYG85_05095</name>
</gene>
<dbReference type="InterPro" id="IPR020617">
    <property type="entry name" value="Thiolase_C"/>
</dbReference>
<feature type="active site" description="Acyl-thioester intermediate" evidence="8">
    <location>
        <position position="88"/>
    </location>
</feature>
<dbReference type="EC" id="2.3.1.9" evidence="2"/>
<dbReference type="SUPFAM" id="SSF53901">
    <property type="entry name" value="Thiolase-like"/>
    <property type="match status" value="2"/>
</dbReference>
<evidence type="ECO:0000256" key="2">
    <source>
        <dbReference type="ARBA" id="ARBA00012705"/>
    </source>
</evidence>
<dbReference type="GO" id="GO:0003985">
    <property type="term" value="F:acetyl-CoA C-acetyltransferase activity"/>
    <property type="evidence" value="ECO:0007669"/>
    <property type="project" value="UniProtKB-EC"/>
</dbReference>
<dbReference type="InterPro" id="IPR020615">
    <property type="entry name" value="Thiolase_acyl_enz_int_AS"/>
</dbReference>
<dbReference type="PANTHER" id="PTHR18919">
    <property type="entry name" value="ACETYL-COA C-ACYLTRANSFERASE"/>
    <property type="match status" value="1"/>
</dbReference>
<dbReference type="KEGG" id="vgu:HYG85_05095"/>
<dbReference type="PROSITE" id="PS00098">
    <property type="entry name" value="THIOLASE_1"/>
    <property type="match status" value="1"/>
</dbReference>
<dbReference type="RefSeq" id="WP_212692571.1">
    <property type="nucleotide sequence ID" value="NZ_CP058561.1"/>
</dbReference>
<evidence type="ECO:0000256" key="8">
    <source>
        <dbReference type="PIRSR" id="PIRSR000429-1"/>
    </source>
</evidence>
<feature type="domain" description="Thiolase N-terminal" evidence="10">
    <location>
        <begin position="4"/>
        <end position="263"/>
    </location>
</feature>
<dbReference type="EMBL" id="CP058561">
    <property type="protein sequence ID" value="QUH28326.1"/>
    <property type="molecule type" value="Genomic_DNA"/>
</dbReference>
<feature type="active site" description="Proton acceptor" evidence="8">
    <location>
        <position position="379"/>
    </location>
</feature>
<sequence length="395" mass="42044">MDSVVILSAVRTAVGNYGGALQYTSAVKLGETVIKEAINRAKISNEDVDEVLFGCVLQAGLGQNVARQAAVNAGIPEEVPGMTINKVCGSGLRTVSLGAQTVLAGDNNVVVTGGTENMSASPYVLDKARFGYRMGNANMIDMMVIDGLWDAFNDYHMGITAENIAEKYNYTREQQDDFAVKSQNKAEEAQKSGRFKDEIVPVELIGRKGKTTIFEEDEFIRYGATHEQLAKLRPAFKKDGTVTAGNASGINDGAAAIVIANEEYAAKKDLKPIARILSHASVGLDPKIMGLGPVNAVKKALEKANLTIDDIGLFELNEAFAVQSLGVLEQLGIQEEKVNVNGGAIAIGHPIGASGARILVTLLHEMMKRKVRYGVAALCIGGGMGTSIIVENMNI</sequence>
<dbReference type="PANTHER" id="PTHR18919:SF107">
    <property type="entry name" value="ACETYL-COA ACETYLTRANSFERASE, CYTOSOLIC"/>
    <property type="match status" value="1"/>
</dbReference>
<name>A0A8J8M8J0_9FIRM</name>
<evidence type="ECO:0000259" key="10">
    <source>
        <dbReference type="Pfam" id="PF00108"/>
    </source>
</evidence>
<reference evidence="12 13" key="1">
    <citation type="submission" date="2020-07" db="EMBL/GenBank/DDBJ databases">
        <title>Vallitalea guaymasensis genome.</title>
        <authorList>
            <person name="Postec A."/>
        </authorList>
    </citation>
    <scope>NUCLEOTIDE SEQUENCE [LARGE SCALE GENOMIC DNA]</scope>
    <source>
        <strain evidence="12 13">Ra1766G1</strain>
    </source>
</reference>
<feature type="domain" description="Thiolase C-terminal" evidence="11">
    <location>
        <begin position="270"/>
        <end position="391"/>
    </location>
</feature>
<keyword evidence="13" id="KW-1185">Reference proteome</keyword>
<dbReference type="CDD" id="cd00751">
    <property type="entry name" value="thiolase"/>
    <property type="match status" value="1"/>
</dbReference>
<evidence type="ECO:0000259" key="11">
    <source>
        <dbReference type="Pfam" id="PF02803"/>
    </source>
</evidence>
<dbReference type="InterPro" id="IPR002155">
    <property type="entry name" value="Thiolase"/>
</dbReference>
<dbReference type="Pfam" id="PF00108">
    <property type="entry name" value="Thiolase_N"/>
    <property type="match status" value="1"/>
</dbReference>
<comment type="similarity">
    <text evidence="1 9">Belongs to the thiolase-like superfamily. Thiolase family.</text>
</comment>
<evidence type="ECO:0000256" key="3">
    <source>
        <dbReference type="ARBA" id="ARBA00022679"/>
    </source>
</evidence>
<evidence type="ECO:0000313" key="12">
    <source>
        <dbReference type="EMBL" id="QUH28326.1"/>
    </source>
</evidence>
<dbReference type="PROSITE" id="PS00099">
    <property type="entry name" value="THIOLASE_3"/>
    <property type="match status" value="1"/>
</dbReference>
<dbReference type="InterPro" id="IPR020610">
    <property type="entry name" value="Thiolase_AS"/>
</dbReference>
<evidence type="ECO:0000256" key="6">
    <source>
        <dbReference type="ARBA" id="ARBA00044137"/>
    </source>
</evidence>
<keyword evidence="3 9" id="KW-0808">Transferase</keyword>
<comment type="catalytic activity">
    <reaction evidence="7">
        <text>2 acetyl-CoA = acetoacetyl-CoA + CoA</text>
        <dbReference type="Rhea" id="RHEA:21036"/>
        <dbReference type="ChEBI" id="CHEBI:57286"/>
        <dbReference type="ChEBI" id="CHEBI:57287"/>
        <dbReference type="ChEBI" id="CHEBI:57288"/>
        <dbReference type="EC" id="2.3.1.9"/>
    </reaction>
</comment>
<feature type="active site" description="Proton acceptor" evidence="8">
    <location>
        <position position="349"/>
    </location>
</feature>
<dbReference type="Pfam" id="PF02803">
    <property type="entry name" value="Thiolase_C"/>
    <property type="match status" value="1"/>
</dbReference>
<dbReference type="Gene3D" id="3.40.47.10">
    <property type="match status" value="2"/>
</dbReference>
<proteinExistence type="inferred from homology"/>
<evidence type="ECO:0000256" key="1">
    <source>
        <dbReference type="ARBA" id="ARBA00010982"/>
    </source>
</evidence>